<sequence length="716" mass="79877">MPETKDEVLRPETIFERAETFADAGRNDQAVAVLTELLATDPENASALRCRGRYLMNLGRRRAALDDFNTCLQIQADDATLYGDRGIALSSLGLFDEAEADLSKAIACEATNGGLHLWRGYTRGQLGRHDEALADFIVAEELDYEVQTLAQNRARVYLDLNLHDLAADEFQRAADHGDDRSTYLKNLAETCSRAGRLDEAVAAIGEALRLDPADNSARRLRADLMERLRRLTDAQAERALADDLYHLLESSNGRKRRTRERQTHQLLRSHFDTHEVDDLIIHSRAFPPRVRADLQRGIDQFATGDIELVQLTDVKTRHSHETITLTDVMSEDRYDPATTFPASFEDIDIGEETPVSCPRRGLYLFRQGATPFVLLITPPPRHGCEIQVKVQIAVPPTEEGERTANHFLNCLKQAVHQSTCYRGKIISLESKDSYTGEAVGIRVHRLRPTEREDVILPERTLRQLDRNIVEFVQSRSALREAGFSGKKGVLFHGPPGTGKTHTIHYLATHLPRHTTLIISAEQVGLLSDYMTLARMLSPSLVVIEEADLIARDRDQSGHAFQEVLLNKLLNEMDGLTAEAEIVFVLTTNRPEVLEDALKSRPGRIDQAIEFPKPDADCRRRLVRLYSGRLNISDEVIDCAVTRTEGVTASFIKELMRRACQVRIKRSADDALLIEDVEAAVEELLSADDGLSRNLLGGAVSRGDSGESNTGIESGVD</sequence>
<dbReference type="InterPro" id="IPR003593">
    <property type="entry name" value="AAA+_ATPase"/>
</dbReference>
<evidence type="ECO:0000256" key="4">
    <source>
        <dbReference type="PROSITE-ProRule" id="PRU00339"/>
    </source>
</evidence>
<dbReference type="InterPro" id="IPR050221">
    <property type="entry name" value="26S_Proteasome_ATPase"/>
</dbReference>
<evidence type="ECO:0000313" key="8">
    <source>
        <dbReference type="Proteomes" id="UP000317318"/>
    </source>
</evidence>
<dbReference type="OrthoDB" id="9806903at2"/>
<dbReference type="AlphaFoldDB" id="A0A517R551"/>
<dbReference type="Proteomes" id="UP000317318">
    <property type="component" value="Chromosome"/>
</dbReference>
<organism evidence="7 8">
    <name type="scientific">Stratiformator vulcanicus</name>
    <dbReference type="NCBI Taxonomy" id="2527980"/>
    <lineage>
        <taxon>Bacteria</taxon>
        <taxon>Pseudomonadati</taxon>
        <taxon>Planctomycetota</taxon>
        <taxon>Planctomycetia</taxon>
        <taxon>Planctomycetales</taxon>
        <taxon>Planctomycetaceae</taxon>
        <taxon>Stratiformator</taxon>
    </lineage>
</organism>
<dbReference type="KEGG" id="svp:Pan189_33930"/>
<evidence type="ECO:0000256" key="1">
    <source>
        <dbReference type="ARBA" id="ARBA00006914"/>
    </source>
</evidence>
<proteinExistence type="inferred from homology"/>
<keyword evidence="3" id="KW-0067">ATP-binding</keyword>
<dbReference type="SUPFAM" id="SSF48452">
    <property type="entry name" value="TPR-like"/>
    <property type="match status" value="2"/>
</dbReference>
<evidence type="ECO:0000256" key="2">
    <source>
        <dbReference type="ARBA" id="ARBA00022741"/>
    </source>
</evidence>
<dbReference type="RefSeq" id="WP_145365106.1">
    <property type="nucleotide sequence ID" value="NZ_CP036268.1"/>
</dbReference>
<dbReference type="InterPro" id="IPR027417">
    <property type="entry name" value="P-loop_NTPase"/>
</dbReference>
<dbReference type="SMART" id="SM00382">
    <property type="entry name" value="AAA"/>
    <property type="match status" value="1"/>
</dbReference>
<dbReference type="CDD" id="cd19481">
    <property type="entry name" value="RecA-like_protease"/>
    <property type="match status" value="1"/>
</dbReference>
<dbReference type="Gene3D" id="3.40.50.300">
    <property type="entry name" value="P-loop containing nucleotide triphosphate hydrolases"/>
    <property type="match status" value="1"/>
</dbReference>
<feature type="repeat" description="TPR" evidence="4">
    <location>
        <begin position="11"/>
        <end position="44"/>
    </location>
</feature>
<keyword evidence="8" id="KW-1185">Reference proteome</keyword>
<dbReference type="Pfam" id="PF13432">
    <property type="entry name" value="TPR_16"/>
    <property type="match status" value="2"/>
</dbReference>
<dbReference type="GO" id="GO:0005524">
    <property type="term" value="F:ATP binding"/>
    <property type="evidence" value="ECO:0007669"/>
    <property type="project" value="UniProtKB-KW"/>
</dbReference>
<evidence type="ECO:0000256" key="3">
    <source>
        <dbReference type="ARBA" id="ARBA00022840"/>
    </source>
</evidence>
<dbReference type="SMART" id="SM00028">
    <property type="entry name" value="TPR"/>
    <property type="match status" value="5"/>
</dbReference>
<protein>
    <submittedName>
        <fullName evidence="7">ATP-dependent zinc metalloprotease FtsH 3</fullName>
        <ecNumber evidence="7">3.4.24.-</ecNumber>
    </submittedName>
</protein>
<feature type="compositionally biased region" description="Polar residues" evidence="5">
    <location>
        <begin position="705"/>
        <end position="716"/>
    </location>
</feature>
<dbReference type="Pfam" id="PF00004">
    <property type="entry name" value="AAA"/>
    <property type="match status" value="1"/>
</dbReference>
<accession>A0A517R551</accession>
<dbReference type="EMBL" id="CP036268">
    <property type="protein sequence ID" value="QDT38992.1"/>
    <property type="molecule type" value="Genomic_DNA"/>
</dbReference>
<dbReference type="EC" id="3.4.24.-" evidence="7"/>
<feature type="region of interest" description="Disordered" evidence="5">
    <location>
        <begin position="697"/>
        <end position="716"/>
    </location>
</feature>
<dbReference type="InterPro" id="IPR003959">
    <property type="entry name" value="ATPase_AAA_core"/>
</dbReference>
<feature type="repeat" description="TPR" evidence="4">
    <location>
        <begin position="181"/>
        <end position="214"/>
    </location>
</feature>
<dbReference type="GO" id="GO:0006508">
    <property type="term" value="P:proteolysis"/>
    <property type="evidence" value="ECO:0007669"/>
    <property type="project" value="UniProtKB-KW"/>
</dbReference>
<dbReference type="PANTHER" id="PTHR23073">
    <property type="entry name" value="26S PROTEASOME REGULATORY SUBUNIT"/>
    <property type="match status" value="1"/>
</dbReference>
<keyword evidence="4" id="KW-0802">TPR repeat</keyword>
<name>A0A517R551_9PLAN</name>
<gene>
    <name evidence="7" type="primary">ftsH3</name>
    <name evidence="7" type="ORF">Pan189_33930</name>
</gene>
<dbReference type="Gene3D" id="1.25.40.10">
    <property type="entry name" value="Tetratricopeptide repeat domain"/>
    <property type="match status" value="1"/>
</dbReference>
<feature type="domain" description="AAA+ ATPase" evidence="6">
    <location>
        <begin position="485"/>
        <end position="614"/>
    </location>
</feature>
<comment type="similarity">
    <text evidence="1">Belongs to the AAA ATPase family.</text>
</comment>
<keyword evidence="7" id="KW-0482">Metalloprotease</keyword>
<evidence type="ECO:0000313" key="7">
    <source>
        <dbReference type="EMBL" id="QDT38992.1"/>
    </source>
</evidence>
<dbReference type="InterPro" id="IPR019734">
    <property type="entry name" value="TPR_rpt"/>
</dbReference>
<dbReference type="InterPro" id="IPR011990">
    <property type="entry name" value="TPR-like_helical_dom_sf"/>
</dbReference>
<dbReference type="GO" id="GO:0016887">
    <property type="term" value="F:ATP hydrolysis activity"/>
    <property type="evidence" value="ECO:0007669"/>
    <property type="project" value="InterPro"/>
</dbReference>
<dbReference type="PROSITE" id="PS50005">
    <property type="entry name" value="TPR"/>
    <property type="match status" value="2"/>
</dbReference>
<dbReference type="SUPFAM" id="SSF52540">
    <property type="entry name" value="P-loop containing nucleoside triphosphate hydrolases"/>
    <property type="match status" value="1"/>
</dbReference>
<reference evidence="7 8" key="1">
    <citation type="submission" date="2019-02" db="EMBL/GenBank/DDBJ databases">
        <title>Deep-cultivation of Planctomycetes and their phenomic and genomic characterization uncovers novel biology.</title>
        <authorList>
            <person name="Wiegand S."/>
            <person name="Jogler M."/>
            <person name="Boedeker C."/>
            <person name="Pinto D."/>
            <person name="Vollmers J."/>
            <person name="Rivas-Marin E."/>
            <person name="Kohn T."/>
            <person name="Peeters S.H."/>
            <person name="Heuer A."/>
            <person name="Rast P."/>
            <person name="Oberbeckmann S."/>
            <person name="Bunk B."/>
            <person name="Jeske O."/>
            <person name="Meyerdierks A."/>
            <person name="Storesund J.E."/>
            <person name="Kallscheuer N."/>
            <person name="Luecker S."/>
            <person name="Lage O.M."/>
            <person name="Pohl T."/>
            <person name="Merkel B.J."/>
            <person name="Hornburger P."/>
            <person name="Mueller R.-W."/>
            <person name="Bruemmer F."/>
            <person name="Labrenz M."/>
            <person name="Spormann A.M."/>
            <person name="Op den Camp H."/>
            <person name="Overmann J."/>
            <person name="Amann R."/>
            <person name="Jetten M.S.M."/>
            <person name="Mascher T."/>
            <person name="Medema M.H."/>
            <person name="Devos D.P."/>
            <person name="Kaster A.-K."/>
            <person name="Ovreas L."/>
            <person name="Rohde M."/>
            <person name="Galperin M.Y."/>
            <person name="Jogler C."/>
        </authorList>
    </citation>
    <scope>NUCLEOTIDE SEQUENCE [LARGE SCALE GENOMIC DNA]</scope>
    <source>
        <strain evidence="7 8">Pan189</strain>
    </source>
</reference>
<keyword evidence="2" id="KW-0547">Nucleotide-binding</keyword>
<dbReference type="GO" id="GO:0008237">
    <property type="term" value="F:metallopeptidase activity"/>
    <property type="evidence" value="ECO:0007669"/>
    <property type="project" value="UniProtKB-KW"/>
</dbReference>
<evidence type="ECO:0000259" key="6">
    <source>
        <dbReference type="SMART" id="SM00382"/>
    </source>
</evidence>
<evidence type="ECO:0000256" key="5">
    <source>
        <dbReference type="SAM" id="MobiDB-lite"/>
    </source>
</evidence>
<keyword evidence="7" id="KW-0645">Protease</keyword>
<keyword evidence="7" id="KW-0378">Hydrolase</keyword>